<feature type="chain" id="PRO_5040388725" evidence="1">
    <location>
        <begin position="18"/>
        <end position="350"/>
    </location>
</feature>
<dbReference type="EMBL" id="CP090167">
    <property type="protein sequence ID" value="UJO17339.1"/>
    <property type="molecule type" value="Genomic_DNA"/>
</dbReference>
<dbReference type="AlphaFoldDB" id="A0A9Q8P8L4"/>
<dbReference type="Gene3D" id="2.60.120.10">
    <property type="entry name" value="Jelly Rolls"/>
    <property type="match status" value="2"/>
</dbReference>
<protein>
    <submittedName>
        <fullName evidence="3">Quercetin 2,3-dioxygenase</fullName>
    </submittedName>
</protein>
<feature type="domain" description="Cupin type-2" evidence="2">
    <location>
        <begin position="79"/>
        <end position="134"/>
    </location>
</feature>
<dbReference type="PANTHER" id="PTHR36440">
    <property type="entry name" value="PUTATIVE (AFU_ORTHOLOGUE AFUA_8G07350)-RELATED"/>
    <property type="match status" value="1"/>
</dbReference>
<keyword evidence="4" id="KW-1185">Reference proteome</keyword>
<organism evidence="3 4">
    <name type="scientific">Passalora fulva</name>
    <name type="common">Tomato leaf mold</name>
    <name type="synonym">Cladosporium fulvum</name>
    <dbReference type="NCBI Taxonomy" id="5499"/>
    <lineage>
        <taxon>Eukaryota</taxon>
        <taxon>Fungi</taxon>
        <taxon>Dikarya</taxon>
        <taxon>Ascomycota</taxon>
        <taxon>Pezizomycotina</taxon>
        <taxon>Dothideomycetes</taxon>
        <taxon>Dothideomycetidae</taxon>
        <taxon>Mycosphaerellales</taxon>
        <taxon>Mycosphaerellaceae</taxon>
        <taxon>Fulvia</taxon>
    </lineage>
</organism>
<evidence type="ECO:0000313" key="3">
    <source>
        <dbReference type="EMBL" id="UJO17339.1"/>
    </source>
</evidence>
<gene>
    <name evidence="3" type="ORF">CLAFUR5_06219</name>
</gene>
<feature type="signal peptide" evidence="1">
    <location>
        <begin position="1"/>
        <end position="17"/>
    </location>
</feature>
<accession>A0A9Q8P8L4</accession>
<dbReference type="GeneID" id="71986097"/>
<proteinExistence type="predicted"/>
<dbReference type="Pfam" id="PF07883">
    <property type="entry name" value="Cupin_2"/>
    <property type="match status" value="1"/>
</dbReference>
<dbReference type="InterPro" id="IPR014710">
    <property type="entry name" value="RmlC-like_jellyroll"/>
</dbReference>
<reference evidence="3" key="1">
    <citation type="submission" date="2021-12" db="EMBL/GenBank/DDBJ databases">
        <authorList>
            <person name="Zaccaron A."/>
            <person name="Stergiopoulos I."/>
        </authorList>
    </citation>
    <scope>NUCLEOTIDE SEQUENCE</scope>
    <source>
        <strain evidence="3">Race5_Kim</strain>
    </source>
</reference>
<dbReference type="CDD" id="cd02215">
    <property type="entry name" value="cupin_QDO_N_C"/>
    <property type="match status" value="1"/>
</dbReference>
<dbReference type="OrthoDB" id="5370773at2759"/>
<dbReference type="PANTHER" id="PTHR36440:SF1">
    <property type="entry name" value="PUTATIVE (AFU_ORTHOLOGUE AFUA_8G07350)-RELATED"/>
    <property type="match status" value="1"/>
</dbReference>
<dbReference type="RefSeq" id="XP_047761705.1">
    <property type="nucleotide sequence ID" value="XM_047905367.1"/>
</dbReference>
<evidence type="ECO:0000256" key="1">
    <source>
        <dbReference type="SAM" id="SignalP"/>
    </source>
</evidence>
<dbReference type="KEGG" id="ffu:CLAFUR5_06219"/>
<name>A0A9Q8P8L4_PASFU</name>
<dbReference type="InterPro" id="IPR013096">
    <property type="entry name" value="Cupin_2"/>
</dbReference>
<dbReference type="SUPFAM" id="SSF51182">
    <property type="entry name" value="RmlC-like cupins"/>
    <property type="match status" value="2"/>
</dbReference>
<sequence length="350" mass="37924">MQSLTLLLAAFAPSVLSKVIEVTDALPDGAVPFVVRHLEGPKVLLADDVFRTLADTKNTISGSANAVAAGFSMLLTNGKPNDAVPPHYHVHWHETFLPMTGTVRVWANGKPRDLGAGDFAMVPGYANHSYQFVAEETEFLGMIQPAGFDEFFQKVSTQWNPEYNVPFPADQGIAFPAATFAQYAKAYDTVNMMQNEIGACDADWHASNSTLPANSTTPYFLANGAGPHYWYEQSGAVISPLATTVQTNGNFTISQVSMRKTAANATVRSWASKGHQFIYGMRGEVTFGVEGEDVKLIAGDSLFIPAYTNVTIKSSVNYNKFLWCSGGADDVDSQMIKQGVSWAYSTPPAH</sequence>
<reference evidence="3" key="2">
    <citation type="journal article" date="2022" name="Microb. Genom.">
        <title>A chromosome-scale genome assembly of the tomato pathogen Cladosporium fulvum reveals a compartmentalized genome architecture and the presence of a dispensable chromosome.</title>
        <authorList>
            <person name="Zaccaron A.Z."/>
            <person name="Chen L.H."/>
            <person name="Samaras A."/>
            <person name="Stergiopoulos I."/>
        </authorList>
    </citation>
    <scope>NUCLEOTIDE SEQUENCE</scope>
    <source>
        <strain evidence="3">Race5_Kim</strain>
    </source>
</reference>
<evidence type="ECO:0000259" key="2">
    <source>
        <dbReference type="Pfam" id="PF07883"/>
    </source>
</evidence>
<keyword evidence="1" id="KW-0732">Signal</keyword>
<dbReference type="InterPro" id="IPR011051">
    <property type="entry name" value="RmlC_Cupin_sf"/>
</dbReference>
<evidence type="ECO:0000313" key="4">
    <source>
        <dbReference type="Proteomes" id="UP000756132"/>
    </source>
</evidence>
<dbReference type="Proteomes" id="UP000756132">
    <property type="component" value="Chromosome 5"/>
</dbReference>
<dbReference type="InterPro" id="IPR053146">
    <property type="entry name" value="QDO-like"/>
</dbReference>